<dbReference type="InterPro" id="IPR051044">
    <property type="entry name" value="MAG_DAG_Lipase"/>
</dbReference>
<dbReference type="Gene3D" id="3.40.50.1820">
    <property type="entry name" value="alpha/beta hydrolase"/>
    <property type="match status" value="1"/>
</dbReference>
<dbReference type="InterPro" id="IPR029058">
    <property type="entry name" value="AB_hydrolase_fold"/>
</dbReference>
<dbReference type="InterPro" id="IPR022742">
    <property type="entry name" value="Hydrolase_4"/>
</dbReference>
<feature type="compositionally biased region" description="Low complexity" evidence="1">
    <location>
        <begin position="1"/>
        <end position="24"/>
    </location>
</feature>
<dbReference type="GO" id="GO:0016787">
    <property type="term" value="F:hydrolase activity"/>
    <property type="evidence" value="ECO:0007669"/>
    <property type="project" value="UniProtKB-KW"/>
</dbReference>
<proteinExistence type="predicted"/>
<dbReference type="PANTHER" id="PTHR11614">
    <property type="entry name" value="PHOSPHOLIPASE-RELATED"/>
    <property type="match status" value="1"/>
</dbReference>
<feature type="region of interest" description="Disordered" evidence="1">
    <location>
        <begin position="1"/>
        <end position="31"/>
    </location>
</feature>
<dbReference type="SUPFAM" id="SSF53474">
    <property type="entry name" value="alpha/beta-Hydrolases"/>
    <property type="match status" value="1"/>
</dbReference>
<accession>A0A4Q9KKH0</accession>
<reference evidence="3 4" key="1">
    <citation type="submission" date="2019-01" db="EMBL/GenBank/DDBJ databases">
        <title>Lactibacter flavus gen. nov., sp. nov., a novel bacterium of the family Propionibacteriaceae isolated from raw milk and dairy products.</title>
        <authorList>
            <person name="Huptas C."/>
            <person name="Wenning M."/>
            <person name="Breitenwieser F."/>
            <person name="Doll E."/>
            <person name="Von Neubeck M."/>
            <person name="Busse H.-J."/>
            <person name="Scherer S."/>
        </authorList>
    </citation>
    <scope>NUCLEOTIDE SEQUENCE [LARGE SCALE GENOMIC DNA]</scope>
    <source>
        <strain evidence="3 4">DSM 22130</strain>
    </source>
</reference>
<sequence length="362" mass="39489">MMMRTKTTTTPTTPTATRPTTKTTISDAASAESDWRPDLLDGFEQTTIPLGSGTLPGEVGLRATLVRRTLDADPERDRRERAVISLPGWNDYFFHTHVADFFQAQGITFYALDPRRSGRSLGDPARRDYAGSLGDHAEELDAAYEFVSARHASVVLMGHSTGGLIAALWASDRPGRLAGLVLNSPWLAMWGPPGYPTALLPTLTALTSRDPLWELPLPDPGDRYASCVHASGAGEWDYDRDLKASGRVPVRAGWLRAVLLAQRRTASGLAIDAPVFMAAGTRSHLRARGYSERDRRSDIVLDVDAIAAKAPKLGRSVTLVRIADGFHDLTLSVPDARKAYFAELARWLAAYVPPQGSADRRE</sequence>
<dbReference type="AlphaFoldDB" id="A0A4Q9KKH0"/>
<comment type="caution">
    <text evidence="3">The sequence shown here is derived from an EMBL/GenBank/DDBJ whole genome shotgun (WGS) entry which is preliminary data.</text>
</comment>
<evidence type="ECO:0000313" key="3">
    <source>
        <dbReference type="EMBL" id="TBT94953.1"/>
    </source>
</evidence>
<keyword evidence="3" id="KW-0378">Hydrolase</keyword>
<dbReference type="OrthoDB" id="9801217at2"/>
<protein>
    <submittedName>
        <fullName evidence="3">Alpha/beta hydrolase</fullName>
    </submittedName>
</protein>
<dbReference type="Proteomes" id="UP000291933">
    <property type="component" value="Unassembled WGS sequence"/>
</dbReference>
<evidence type="ECO:0000256" key="1">
    <source>
        <dbReference type="SAM" id="MobiDB-lite"/>
    </source>
</evidence>
<keyword evidence="4" id="KW-1185">Reference proteome</keyword>
<gene>
    <name evidence="3" type="ORF">ET996_08050</name>
</gene>
<dbReference type="Pfam" id="PF12146">
    <property type="entry name" value="Hydrolase_4"/>
    <property type="match status" value="1"/>
</dbReference>
<evidence type="ECO:0000313" key="4">
    <source>
        <dbReference type="Proteomes" id="UP000291933"/>
    </source>
</evidence>
<evidence type="ECO:0000259" key="2">
    <source>
        <dbReference type="Pfam" id="PF12146"/>
    </source>
</evidence>
<organism evidence="3 4">
    <name type="scientific">Propioniciclava tarda</name>
    <dbReference type="NCBI Taxonomy" id="433330"/>
    <lineage>
        <taxon>Bacteria</taxon>
        <taxon>Bacillati</taxon>
        <taxon>Actinomycetota</taxon>
        <taxon>Actinomycetes</taxon>
        <taxon>Propionibacteriales</taxon>
        <taxon>Propionibacteriaceae</taxon>
        <taxon>Propioniciclava</taxon>
    </lineage>
</organism>
<feature type="domain" description="Serine aminopeptidase S33" evidence="2">
    <location>
        <begin position="82"/>
        <end position="286"/>
    </location>
</feature>
<name>A0A4Q9KKH0_PROTD</name>
<dbReference type="EMBL" id="SDMR01000008">
    <property type="protein sequence ID" value="TBT94953.1"/>
    <property type="molecule type" value="Genomic_DNA"/>
</dbReference>